<feature type="region of interest" description="Disordered" evidence="1">
    <location>
        <begin position="103"/>
        <end position="161"/>
    </location>
</feature>
<dbReference type="Proteomes" id="UP000308549">
    <property type="component" value="Unassembled WGS sequence"/>
</dbReference>
<keyword evidence="3" id="KW-1185">Reference proteome</keyword>
<comment type="caution">
    <text evidence="2">The sequence shown here is derived from an EMBL/GenBank/DDBJ whole genome shotgun (WGS) entry which is preliminary data.</text>
</comment>
<reference evidence="2 3" key="1">
    <citation type="submission" date="2017-03" db="EMBL/GenBank/DDBJ databases">
        <title>Genomes of endolithic fungi from Antarctica.</title>
        <authorList>
            <person name="Coleine C."/>
            <person name="Masonjones S."/>
            <person name="Stajich J.E."/>
        </authorList>
    </citation>
    <scope>NUCLEOTIDE SEQUENCE [LARGE SCALE GENOMIC DNA]</scope>
    <source>
        <strain evidence="2 3">CCFEE 6315</strain>
    </source>
</reference>
<organism evidence="2 3">
    <name type="scientific">Salinomyces thailandicus</name>
    <dbReference type="NCBI Taxonomy" id="706561"/>
    <lineage>
        <taxon>Eukaryota</taxon>
        <taxon>Fungi</taxon>
        <taxon>Dikarya</taxon>
        <taxon>Ascomycota</taxon>
        <taxon>Pezizomycotina</taxon>
        <taxon>Dothideomycetes</taxon>
        <taxon>Dothideomycetidae</taxon>
        <taxon>Mycosphaerellales</taxon>
        <taxon>Teratosphaeriaceae</taxon>
        <taxon>Salinomyces</taxon>
    </lineage>
</organism>
<protein>
    <submittedName>
        <fullName evidence="2">Uncharacterized protein</fullName>
    </submittedName>
</protein>
<feature type="compositionally biased region" description="Basic and acidic residues" evidence="1">
    <location>
        <begin position="120"/>
        <end position="132"/>
    </location>
</feature>
<feature type="compositionally biased region" description="Basic and acidic residues" evidence="1">
    <location>
        <begin position="151"/>
        <end position="161"/>
    </location>
</feature>
<gene>
    <name evidence="2" type="ORF">B0A50_00915</name>
</gene>
<dbReference type="EMBL" id="NAJL01000003">
    <property type="protein sequence ID" value="TKA33362.1"/>
    <property type="molecule type" value="Genomic_DNA"/>
</dbReference>
<dbReference type="AlphaFoldDB" id="A0A4U0UES4"/>
<sequence length="161" mass="17610">MEETDQHRGPRLFGVDLNTLRNYEDRSAYMHELSEEQFHEDGAECLEIAHSLISKGRSKLPGCAGWAREALQLATIPVMYREGGAVPQDLEVLWQCQVISRSARRCDPDEANKKKKGKNKRSEGPAVDEREGGGQGEGGAKGADEVVGAADTDKGAKTLSR</sequence>
<proteinExistence type="predicted"/>
<name>A0A4U0UES4_9PEZI</name>
<evidence type="ECO:0000256" key="1">
    <source>
        <dbReference type="SAM" id="MobiDB-lite"/>
    </source>
</evidence>
<accession>A0A4U0UES4</accession>
<evidence type="ECO:0000313" key="2">
    <source>
        <dbReference type="EMBL" id="TKA33362.1"/>
    </source>
</evidence>
<evidence type="ECO:0000313" key="3">
    <source>
        <dbReference type="Proteomes" id="UP000308549"/>
    </source>
</evidence>